<gene>
    <name evidence="2" type="ORF">DN069_28660</name>
</gene>
<dbReference type="Pfam" id="PF04371">
    <property type="entry name" value="PAD_porph"/>
    <property type="match status" value="1"/>
</dbReference>
<dbReference type="Gene3D" id="3.75.10.10">
    <property type="entry name" value="L-arginine/glycine Amidinotransferase, Chain A"/>
    <property type="match status" value="1"/>
</dbReference>
<organism evidence="2 3">
    <name type="scientific">Streptacidiphilus pinicola</name>
    <dbReference type="NCBI Taxonomy" id="2219663"/>
    <lineage>
        <taxon>Bacteria</taxon>
        <taxon>Bacillati</taxon>
        <taxon>Actinomycetota</taxon>
        <taxon>Actinomycetes</taxon>
        <taxon>Kitasatosporales</taxon>
        <taxon>Streptomycetaceae</taxon>
        <taxon>Streptacidiphilus</taxon>
    </lineage>
</organism>
<dbReference type="AlphaFoldDB" id="A0A2X0IWY9"/>
<keyword evidence="1" id="KW-0378">Hydrolase</keyword>
<name>A0A2X0IWY9_9ACTN</name>
<evidence type="ECO:0000256" key="1">
    <source>
        <dbReference type="ARBA" id="ARBA00022801"/>
    </source>
</evidence>
<accession>A0A2X0IWY9</accession>
<sequence length="74" mass="7842">MSTTPTPASLGWSMPAEWAAHDRTWMAFPTSNETFAGDELHLARQAWANGANTIVRSEPVTLGVNTGAAEAARG</sequence>
<evidence type="ECO:0000313" key="2">
    <source>
        <dbReference type="EMBL" id="RAG82286.1"/>
    </source>
</evidence>
<keyword evidence="3" id="KW-1185">Reference proteome</keyword>
<proteinExistence type="predicted"/>
<evidence type="ECO:0000313" key="3">
    <source>
        <dbReference type="Proteomes" id="UP000248889"/>
    </source>
</evidence>
<dbReference type="InterPro" id="IPR007466">
    <property type="entry name" value="Peptidyl-Arg-deiminase_porph"/>
</dbReference>
<dbReference type="EMBL" id="QKYN01000118">
    <property type="protein sequence ID" value="RAG82286.1"/>
    <property type="molecule type" value="Genomic_DNA"/>
</dbReference>
<dbReference type="Proteomes" id="UP000248889">
    <property type="component" value="Unassembled WGS sequence"/>
</dbReference>
<dbReference type="SUPFAM" id="SSF55909">
    <property type="entry name" value="Pentein"/>
    <property type="match status" value="1"/>
</dbReference>
<dbReference type="GO" id="GO:0009446">
    <property type="term" value="P:putrescine biosynthetic process"/>
    <property type="evidence" value="ECO:0007669"/>
    <property type="project" value="InterPro"/>
</dbReference>
<dbReference type="RefSeq" id="WP_165845679.1">
    <property type="nucleotide sequence ID" value="NZ_QKYN01000118.1"/>
</dbReference>
<feature type="non-terminal residue" evidence="2">
    <location>
        <position position="74"/>
    </location>
</feature>
<reference evidence="2 3" key="1">
    <citation type="submission" date="2018-06" db="EMBL/GenBank/DDBJ databases">
        <title>Streptacidiphilus pinicola sp. nov., isolated from pine grove soil.</title>
        <authorList>
            <person name="Roh S.G."/>
            <person name="Park S."/>
            <person name="Kim M.-K."/>
            <person name="Yun B.-R."/>
            <person name="Park J."/>
            <person name="Kim M.J."/>
            <person name="Kim Y.S."/>
            <person name="Kim S.B."/>
        </authorList>
    </citation>
    <scope>NUCLEOTIDE SEQUENCE [LARGE SCALE GENOMIC DNA]</scope>
    <source>
        <strain evidence="2 3">MMS16-CNU450</strain>
    </source>
</reference>
<dbReference type="GO" id="GO:0004668">
    <property type="term" value="F:protein-arginine deiminase activity"/>
    <property type="evidence" value="ECO:0007669"/>
    <property type="project" value="InterPro"/>
</dbReference>
<comment type="caution">
    <text evidence="2">The sequence shown here is derived from an EMBL/GenBank/DDBJ whole genome shotgun (WGS) entry which is preliminary data.</text>
</comment>
<protein>
    <submittedName>
        <fullName evidence="2">Agmatine deiminase family protein</fullName>
    </submittedName>
</protein>